<feature type="region of interest" description="Disordered" evidence="2">
    <location>
        <begin position="36"/>
        <end position="72"/>
    </location>
</feature>
<sequence>MDPIDKLLAEVQAEYQETKTSNRPQNLQNLQNLLEKPIEKPIEKPSEKPIEKPMGKPTQSLPKATTSFTSDRGLDNLLGQVKSEFDQADRFEVEKRAEELKQEALKQEQIRKEKQAQLRGEAEEWLKSLDPLSDEGFWFEQFAEKYPTRLDAAIAYLEVIPASNLDAQ</sequence>
<dbReference type="RefSeq" id="WP_054469411.1">
    <property type="nucleotide sequence ID" value="NZ_CP159837.1"/>
</dbReference>
<feature type="compositionally biased region" description="Basic and acidic residues" evidence="2">
    <location>
        <begin position="36"/>
        <end position="54"/>
    </location>
</feature>
<reference evidence="3" key="1">
    <citation type="submission" date="2024-07" db="EMBL/GenBank/DDBJ databases">
        <authorList>
            <person name="Kim Y.J."/>
            <person name="Jeong J.Y."/>
        </authorList>
    </citation>
    <scope>NUCLEOTIDE SEQUENCE</scope>
    <source>
        <strain evidence="3">GIHE-MW2</strain>
    </source>
</reference>
<dbReference type="EMBL" id="CP159837">
    <property type="protein sequence ID" value="XCM35156.1"/>
    <property type="molecule type" value="Genomic_DNA"/>
</dbReference>
<feature type="compositionally biased region" description="Polar residues" evidence="2">
    <location>
        <begin position="57"/>
        <end position="70"/>
    </location>
</feature>
<proteinExistence type="predicted"/>
<dbReference type="InterPro" id="IPR058106">
    <property type="entry name" value="Slr1339"/>
</dbReference>
<evidence type="ECO:0008006" key="4">
    <source>
        <dbReference type="Google" id="ProtNLM"/>
    </source>
</evidence>
<accession>A0AAU8JAG4</accession>
<gene>
    <name evidence="3" type="ORF">ABWT76_003814</name>
</gene>
<protein>
    <recommendedName>
        <fullName evidence="4">ATPase</fullName>
    </recommendedName>
</protein>
<organism evidence="3">
    <name type="scientific">Planktothricoides raciborskii GIHE-MW2</name>
    <dbReference type="NCBI Taxonomy" id="2792601"/>
    <lineage>
        <taxon>Bacteria</taxon>
        <taxon>Bacillati</taxon>
        <taxon>Cyanobacteriota</taxon>
        <taxon>Cyanophyceae</taxon>
        <taxon>Oscillatoriophycideae</taxon>
        <taxon>Oscillatoriales</taxon>
        <taxon>Oscillatoriaceae</taxon>
        <taxon>Planktothricoides</taxon>
    </lineage>
</organism>
<feature type="coiled-coil region" evidence="1">
    <location>
        <begin position="88"/>
        <end position="117"/>
    </location>
</feature>
<keyword evidence="1" id="KW-0175">Coiled coil</keyword>
<evidence type="ECO:0000256" key="2">
    <source>
        <dbReference type="SAM" id="MobiDB-lite"/>
    </source>
</evidence>
<dbReference type="Pfam" id="PF26643">
    <property type="entry name" value="Slr1339"/>
    <property type="match status" value="1"/>
</dbReference>
<evidence type="ECO:0000313" key="3">
    <source>
        <dbReference type="EMBL" id="XCM35156.1"/>
    </source>
</evidence>
<name>A0AAU8JAG4_9CYAN</name>
<dbReference type="AlphaFoldDB" id="A0AAU8JAG4"/>
<dbReference type="NCBIfam" id="NF047397">
    <property type="entry name" value="slr1339_fam"/>
    <property type="match status" value="1"/>
</dbReference>
<evidence type="ECO:0000256" key="1">
    <source>
        <dbReference type="SAM" id="Coils"/>
    </source>
</evidence>